<evidence type="ECO:0000313" key="2">
    <source>
        <dbReference type="EMBL" id="SEW39786.1"/>
    </source>
</evidence>
<evidence type="ECO:0008006" key="4">
    <source>
        <dbReference type="Google" id="ProtNLM"/>
    </source>
</evidence>
<feature type="transmembrane region" description="Helical" evidence="1">
    <location>
        <begin position="96"/>
        <end position="116"/>
    </location>
</feature>
<dbReference type="STRING" id="99656.SAMN05421659_11552"/>
<feature type="transmembrane region" description="Helical" evidence="1">
    <location>
        <begin position="69"/>
        <end position="90"/>
    </location>
</feature>
<reference evidence="2 3" key="1">
    <citation type="submission" date="2016-10" db="EMBL/GenBank/DDBJ databases">
        <authorList>
            <person name="de Groot N.N."/>
        </authorList>
    </citation>
    <scope>NUCLEOTIDE SEQUENCE [LARGE SCALE GENOMIC DNA]</scope>
    <source>
        <strain evidence="2 3">DSM 9179</strain>
    </source>
</reference>
<gene>
    <name evidence="2" type="ORF">SAMN05421659_11552</name>
</gene>
<feature type="transmembrane region" description="Helical" evidence="1">
    <location>
        <begin position="225"/>
        <end position="245"/>
    </location>
</feature>
<proteinExistence type="predicted"/>
<feature type="transmembrane region" description="Helical" evidence="1">
    <location>
        <begin position="370"/>
        <end position="386"/>
    </location>
</feature>
<accession>A0A1I0RGJ1</accession>
<keyword evidence="1" id="KW-0472">Membrane</keyword>
<sequence>MNELIKSLPENKEYLFDKFVFFICIIDCLFLPYLWLVSIPYTMPLIFYWFFKKYKLLRNNDQYKLEYKLFFALFILMGLSTVFSVILAPQYAYKNVVFLILYTSMFLYYFMFLYYINKYPFVIKNFLIVFILFVVILAAFFNIDKNLFQKVVLFWNPRSEINANIAEDFVNYRYTFIWMDANNIGYMMNAIVLYLWCNEKTSFFIKIFSLLSLLFVLIACMSNGAFLSSGISIGLYLIVKLFDLFKGNHNKKYKITPINIVLFLIALFALYKIIPQIPNYLETGIAMESLERISNNSGDSRFVIWQTVIQSVNFFEFILIGKGGVTLVNGLKFAPHNGHFYWILGYGFISYFIFMYLVFRKRKVTSIKKYIWITPILIGYTVNVLLGEIKMMSIIMLLIACSSSVKYLMGSETSGK</sequence>
<name>A0A1I0RGJ1_9FIRM</name>
<feature type="transmembrane region" description="Helical" evidence="1">
    <location>
        <begin position="339"/>
        <end position="358"/>
    </location>
</feature>
<dbReference type="OrthoDB" id="3036096at2"/>
<keyword evidence="1" id="KW-0812">Transmembrane</keyword>
<feature type="transmembrane region" description="Helical" evidence="1">
    <location>
        <begin position="176"/>
        <end position="196"/>
    </location>
</feature>
<keyword evidence="1" id="KW-1133">Transmembrane helix</keyword>
<dbReference type="Proteomes" id="UP000199701">
    <property type="component" value="Unassembled WGS sequence"/>
</dbReference>
<dbReference type="RefSeq" id="WP_092456185.1">
    <property type="nucleotide sequence ID" value="NZ_FOJI01000015.1"/>
</dbReference>
<evidence type="ECO:0000256" key="1">
    <source>
        <dbReference type="SAM" id="Phobius"/>
    </source>
</evidence>
<feature type="transmembrane region" description="Helical" evidence="1">
    <location>
        <begin position="203"/>
        <end position="219"/>
    </location>
</feature>
<protein>
    <recommendedName>
        <fullName evidence="4">O-Antigen ligase</fullName>
    </recommendedName>
</protein>
<dbReference type="AlphaFoldDB" id="A0A1I0RGJ1"/>
<keyword evidence="3" id="KW-1185">Reference proteome</keyword>
<feature type="transmembrane region" description="Helical" evidence="1">
    <location>
        <begin position="257"/>
        <end position="274"/>
    </location>
</feature>
<evidence type="ECO:0000313" key="3">
    <source>
        <dbReference type="Proteomes" id="UP000199701"/>
    </source>
</evidence>
<feature type="transmembrane region" description="Helical" evidence="1">
    <location>
        <begin position="123"/>
        <end position="143"/>
    </location>
</feature>
<dbReference type="EMBL" id="FOJI01000015">
    <property type="protein sequence ID" value="SEW39786.1"/>
    <property type="molecule type" value="Genomic_DNA"/>
</dbReference>
<organism evidence="2 3">
    <name type="scientific">[Clostridium] fimetarium</name>
    <dbReference type="NCBI Taxonomy" id="99656"/>
    <lineage>
        <taxon>Bacteria</taxon>
        <taxon>Bacillati</taxon>
        <taxon>Bacillota</taxon>
        <taxon>Clostridia</taxon>
        <taxon>Lachnospirales</taxon>
        <taxon>Lachnospiraceae</taxon>
    </lineage>
</organism>
<feature type="transmembrane region" description="Helical" evidence="1">
    <location>
        <begin position="20"/>
        <end position="48"/>
    </location>
</feature>